<keyword evidence="2" id="KW-1185">Reference proteome</keyword>
<dbReference type="EMBL" id="BNJF01000004">
    <property type="protein sequence ID" value="GHO49147.1"/>
    <property type="molecule type" value="Genomic_DNA"/>
</dbReference>
<proteinExistence type="predicted"/>
<evidence type="ECO:0008006" key="3">
    <source>
        <dbReference type="Google" id="ProtNLM"/>
    </source>
</evidence>
<gene>
    <name evidence="1" type="ORF">KSX_73100</name>
</gene>
<evidence type="ECO:0000313" key="2">
    <source>
        <dbReference type="Proteomes" id="UP000612362"/>
    </source>
</evidence>
<name>A0A8J3IAN7_9CHLR</name>
<dbReference type="InterPro" id="IPR031009">
    <property type="entry name" value="Tcm_partner"/>
</dbReference>
<dbReference type="Proteomes" id="UP000612362">
    <property type="component" value="Unassembled WGS sequence"/>
</dbReference>
<comment type="caution">
    <text evidence="1">The sequence shown here is derived from an EMBL/GenBank/DDBJ whole genome shotgun (WGS) entry which is preliminary data.</text>
</comment>
<accession>A0A8J3IAN7</accession>
<protein>
    <recommendedName>
        <fullName evidence="3">Three-Cys-motif partner protein TcmP</fullName>
    </recommendedName>
</protein>
<dbReference type="NCBIfam" id="TIGR04474">
    <property type="entry name" value="tcm_partner"/>
    <property type="match status" value="1"/>
</dbReference>
<organism evidence="1 2">
    <name type="scientific">Ktedonospora formicarum</name>
    <dbReference type="NCBI Taxonomy" id="2778364"/>
    <lineage>
        <taxon>Bacteria</taxon>
        <taxon>Bacillati</taxon>
        <taxon>Chloroflexota</taxon>
        <taxon>Ktedonobacteria</taxon>
        <taxon>Ktedonobacterales</taxon>
        <taxon>Ktedonobacteraceae</taxon>
        <taxon>Ktedonospora</taxon>
    </lineage>
</organism>
<dbReference type="AlphaFoldDB" id="A0A8J3IAN7"/>
<evidence type="ECO:0000313" key="1">
    <source>
        <dbReference type="EMBL" id="GHO49147.1"/>
    </source>
</evidence>
<reference evidence="1" key="1">
    <citation type="submission" date="2020-10" db="EMBL/GenBank/DDBJ databases">
        <title>Taxonomic study of unclassified bacteria belonging to the class Ktedonobacteria.</title>
        <authorList>
            <person name="Yabe S."/>
            <person name="Wang C.M."/>
            <person name="Zheng Y."/>
            <person name="Sakai Y."/>
            <person name="Cavaletti L."/>
            <person name="Monciardini P."/>
            <person name="Donadio S."/>
        </authorList>
    </citation>
    <scope>NUCLEOTIDE SEQUENCE</scope>
    <source>
        <strain evidence="1">SOSP1-1</strain>
    </source>
</reference>
<sequence>MHAPRTTIWKTTPVTHTKHVILRLYLEYWLPKALQEHEHIRVLEGFAGPGEYIGGAPGSPLITLETYIKSLSQVQQAGRAHLLAIDIDPRRTFHLNTLLENRQAQYAMTQKLNFRVIHGDFTTIMNRQLHQVEQKGSTPPPTFAFIDPFGFSDTPMSVIARILQYPHTEILFTFMGEEINRFLSHPQKNIQQHFDALFGTEHWRDISSAKNRAYRLCQLYQTQLQIAAKMTYTCAFCLKNKRKATDYFLIFGTANREHFIQMKRILWTLDPYYGNTYYGTSSYVAPLLPPEPDYAKLTRQLVQELPSLTMSLQELDEYILTRTPFYGTEYRPHILKYLKRYPHLHIHELE</sequence>
<dbReference type="RefSeq" id="WP_220198257.1">
    <property type="nucleotide sequence ID" value="NZ_BNJF01000004.1"/>
</dbReference>